<proteinExistence type="inferred from homology"/>
<dbReference type="InterPro" id="IPR003439">
    <property type="entry name" value="ABC_transporter-like_ATP-bd"/>
</dbReference>
<feature type="domain" description="ABC transporter" evidence="5">
    <location>
        <begin position="30"/>
        <end position="249"/>
    </location>
</feature>
<sequence>MSCEPAIVTRGVHKIFPMYDKPYKRLMELLDPRDGTHWRRDFHALKGIDLEISRGQTVGIIGRNGSGKSTLLQIICGTLAPSLGTVAVNGRIAALLELGAGFNPEFTGRENVFLNATILGLDRAQTEARLDDILAFAEIGEFIDQPVKNYSSGMYVRLAFAVAINVEPDILVVDEALSVGDEAFQRKCFARIEAIRETGATILFVSHSAGAVVDLCDHAVVLDAGEVIFRGSPKDAVTNYQKMLYAPKERQSAIRASIIGQGRAADNAAAAPGSPMRSETPQALAEGARAWFDPGLVSASTISYENKGVEIREPRVLTPEGEQVNMLVHGHDYIYTYHIELQQTLSRLRCGMMIRSTTGVEIGGFSTDASDPAMALQAAGACMEVRFRFRCLLNPGVYFLNAGCLADVDGAEAYVGRHIDVAMFRVQAEPALGATALVNFVERATVEMRS</sequence>
<dbReference type="RefSeq" id="WP_133394179.1">
    <property type="nucleotide sequence ID" value="NZ_SMTG01000005.1"/>
</dbReference>
<dbReference type="Pfam" id="PF00005">
    <property type="entry name" value="ABC_tran"/>
    <property type="match status" value="1"/>
</dbReference>
<keyword evidence="4 6" id="KW-0067">ATP-binding</keyword>
<keyword evidence="3" id="KW-0547">Nucleotide-binding</keyword>
<name>A0A4R5U6S6_9GAMM</name>
<dbReference type="PROSITE" id="PS50893">
    <property type="entry name" value="ABC_TRANSPORTER_2"/>
    <property type="match status" value="1"/>
</dbReference>
<dbReference type="Pfam" id="PF14524">
    <property type="entry name" value="Wzt_C"/>
    <property type="match status" value="1"/>
</dbReference>
<evidence type="ECO:0000313" key="6">
    <source>
        <dbReference type="EMBL" id="TDK29986.1"/>
    </source>
</evidence>
<keyword evidence="2" id="KW-0813">Transport</keyword>
<keyword evidence="7" id="KW-1185">Reference proteome</keyword>
<comment type="similarity">
    <text evidence="1">Belongs to the ABC transporter superfamily.</text>
</comment>
<comment type="caution">
    <text evidence="6">The sequence shown here is derived from an EMBL/GenBank/DDBJ whole genome shotgun (WGS) entry which is preliminary data.</text>
</comment>
<evidence type="ECO:0000256" key="2">
    <source>
        <dbReference type="ARBA" id="ARBA00022448"/>
    </source>
</evidence>
<dbReference type="CDD" id="cd03220">
    <property type="entry name" value="ABC_KpsT_Wzt"/>
    <property type="match status" value="1"/>
</dbReference>
<evidence type="ECO:0000256" key="4">
    <source>
        <dbReference type="ARBA" id="ARBA00022840"/>
    </source>
</evidence>
<dbReference type="SUPFAM" id="SSF52540">
    <property type="entry name" value="P-loop containing nucleoside triphosphate hydrolases"/>
    <property type="match status" value="1"/>
</dbReference>
<evidence type="ECO:0000313" key="7">
    <source>
        <dbReference type="Proteomes" id="UP000295543"/>
    </source>
</evidence>
<dbReference type="InterPro" id="IPR003593">
    <property type="entry name" value="AAA+_ATPase"/>
</dbReference>
<dbReference type="EMBL" id="SMTG01000005">
    <property type="protein sequence ID" value="TDK29986.1"/>
    <property type="molecule type" value="Genomic_DNA"/>
</dbReference>
<dbReference type="AlphaFoldDB" id="A0A4R5U6S6"/>
<dbReference type="PANTHER" id="PTHR46743">
    <property type="entry name" value="TEICHOIC ACIDS EXPORT ATP-BINDING PROTEIN TAGH"/>
    <property type="match status" value="1"/>
</dbReference>
<dbReference type="InterPro" id="IPR029439">
    <property type="entry name" value="Wzt_C"/>
</dbReference>
<dbReference type="OrthoDB" id="9778870at2"/>
<dbReference type="InterPro" id="IPR050683">
    <property type="entry name" value="Bact_Polysacc_Export_ATP-bd"/>
</dbReference>
<dbReference type="Gene3D" id="3.40.50.300">
    <property type="entry name" value="P-loop containing nucleotide triphosphate hydrolases"/>
    <property type="match status" value="1"/>
</dbReference>
<dbReference type="GO" id="GO:0005524">
    <property type="term" value="F:ATP binding"/>
    <property type="evidence" value="ECO:0007669"/>
    <property type="project" value="UniProtKB-KW"/>
</dbReference>
<accession>A0A4R5U6S6</accession>
<protein>
    <submittedName>
        <fullName evidence="6">ABC transporter ATP-binding protein</fullName>
    </submittedName>
</protein>
<organism evidence="6 7">
    <name type="scientific">Luteimonas terrae</name>
    <dbReference type="NCBI Taxonomy" id="1530191"/>
    <lineage>
        <taxon>Bacteria</taxon>
        <taxon>Pseudomonadati</taxon>
        <taxon>Pseudomonadota</taxon>
        <taxon>Gammaproteobacteria</taxon>
        <taxon>Lysobacterales</taxon>
        <taxon>Lysobacteraceae</taxon>
        <taxon>Luteimonas</taxon>
    </lineage>
</organism>
<evidence type="ECO:0000256" key="3">
    <source>
        <dbReference type="ARBA" id="ARBA00022741"/>
    </source>
</evidence>
<dbReference type="GO" id="GO:0016020">
    <property type="term" value="C:membrane"/>
    <property type="evidence" value="ECO:0007669"/>
    <property type="project" value="InterPro"/>
</dbReference>
<dbReference type="InterPro" id="IPR027417">
    <property type="entry name" value="P-loop_NTPase"/>
</dbReference>
<dbReference type="SMART" id="SM00382">
    <property type="entry name" value="AAA"/>
    <property type="match status" value="1"/>
</dbReference>
<evidence type="ECO:0000256" key="1">
    <source>
        <dbReference type="ARBA" id="ARBA00005417"/>
    </source>
</evidence>
<dbReference type="GO" id="GO:0016887">
    <property type="term" value="F:ATP hydrolysis activity"/>
    <property type="evidence" value="ECO:0007669"/>
    <property type="project" value="InterPro"/>
</dbReference>
<evidence type="ECO:0000259" key="5">
    <source>
        <dbReference type="PROSITE" id="PS50893"/>
    </source>
</evidence>
<dbReference type="PANTHER" id="PTHR46743:SF2">
    <property type="entry name" value="TEICHOIC ACIDS EXPORT ATP-BINDING PROTEIN TAGH"/>
    <property type="match status" value="1"/>
</dbReference>
<dbReference type="GO" id="GO:0140359">
    <property type="term" value="F:ABC-type transporter activity"/>
    <property type="evidence" value="ECO:0007669"/>
    <property type="project" value="InterPro"/>
</dbReference>
<dbReference type="InterPro" id="IPR015860">
    <property type="entry name" value="ABC_transpr_TagH-like"/>
</dbReference>
<reference evidence="6 7" key="1">
    <citation type="submission" date="2019-03" db="EMBL/GenBank/DDBJ databases">
        <title>Luteimonas zhaokaii sp.nov., isolated from the rectal contents of Plateau pika in Yushu, Qinghai Province, China.</title>
        <authorList>
            <person name="Zhang G."/>
        </authorList>
    </citation>
    <scope>NUCLEOTIDE SEQUENCE [LARGE SCALE GENOMIC DNA]</scope>
    <source>
        <strain evidence="6 7">THG-MD21</strain>
    </source>
</reference>
<gene>
    <name evidence="6" type="ORF">E2F49_12335</name>
</gene>
<dbReference type="Gene3D" id="2.70.50.60">
    <property type="entry name" value="abc- transporter (atp binding component) like domain"/>
    <property type="match status" value="1"/>
</dbReference>
<dbReference type="Proteomes" id="UP000295543">
    <property type="component" value="Unassembled WGS sequence"/>
</dbReference>
<dbReference type="CDD" id="cd10147">
    <property type="entry name" value="Wzt_C-like"/>
    <property type="match status" value="1"/>
</dbReference>